<proteinExistence type="predicted"/>
<evidence type="ECO:0000313" key="3">
    <source>
        <dbReference type="Proteomes" id="UP000469670"/>
    </source>
</evidence>
<gene>
    <name evidence="2" type="ORF">G3I50_14540</name>
</gene>
<evidence type="ECO:0000313" key="2">
    <source>
        <dbReference type="EMBL" id="NEC19464.1"/>
    </source>
</evidence>
<feature type="non-terminal residue" evidence="2">
    <location>
        <position position="111"/>
    </location>
</feature>
<dbReference type="Pfam" id="PF20013">
    <property type="entry name" value="GAP1-N2"/>
    <property type="match status" value="1"/>
</dbReference>
<sequence length="111" mass="11380">MHYTSAAPGDEGTAGRFTAVGPGVSGALLAEIEPLLGYELPDGVADRPSNDELRSLPQSFTYAILSDGSRLVSRSAPVRDTAGGAGPGVRFHAHAVHLPPGVPLPGDRLPV</sequence>
<dbReference type="Proteomes" id="UP000469670">
    <property type="component" value="Unassembled WGS sequence"/>
</dbReference>
<dbReference type="EMBL" id="JAAGMP010000654">
    <property type="protein sequence ID" value="NEC19464.1"/>
    <property type="molecule type" value="Genomic_DNA"/>
</dbReference>
<dbReference type="AlphaFoldDB" id="A0A7K3RW91"/>
<feature type="domain" description="GTPase-associated protein 1 N-terminal" evidence="1">
    <location>
        <begin position="1"/>
        <end position="110"/>
    </location>
</feature>
<comment type="caution">
    <text evidence="2">The sequence shown here is derived from an EMBL/GenBank/DDBJ whole genome shotgun (WGS) entry which is preliminary data.</text>
</comment>
<protein>
    <recommendedName>
        <fullName evidence="1">GTPase-associated protein 1 N-terminal domain-containing protein</fullName>
    </recommendedName>
</protein>
<evidence type="ECO:0000259" key="1">
    <source>
        <dbReference type="Pfam" id="PF20013"/>
    </source>
</evidence>
<organism evidence="2 3">
    <name type="scientific">Streptomyces parvus</name>
    <dbReference type="NCBI Taxonomy" id="66428"/>
    <lineage>
        <taxon>Bacteria</taxon>
        <taxon>Bacillati</taxon>
        <taxon>Actinomycetota</taxon>
        <taxon>Actinomycetes</taxon>
        <taxon>Kitasatosporales</taxon>
        <taxon>Streptomycetaceae</taxon>
        <taxon>Streptomyces</taxon>
    </lineage>
</organism>
<accession>A0A7K3RW91</accession>
<dbReference type="InterPro" id="IPR045402">
    <property type="entry name" value="GAP1-N2"/>
</dbReference>
<reference evidence="2 3" key="1">
    <citation type="submission" date="2020-01" db="EMBL/GenBank/DDBJ databases">
        <title>Insect and environment-associated Actinomycetes.</title>
        <authorList>
            <person name="Currrie C."/>
            <person name="Chevrette M."/>
            <person name="Carlson C."/>
            <person name="Stubbendieck R."/>
            <person name="Wendt-Pienkowski E."/>
        </authorList>
    </citation>
    <scope>NUCLEOTIDE SEQUENCE [LARGE SCALE GENOMIC DNA]</scope>
    <source>
        <strain evidence="2 3">SID7590</strain>
    </source>
</reference>
<name>A0A7K3RW91_9ACTN</name>